<proteinExistence type="predicted"/>
<keyword evidence="1" id="KW-1133">Transmembrane helix</keyword>
<keyword evidence="1" id="KW-0812">Transmembrane</keyword>
<dbReference type="Proteomes" id="UP000887013">
    <property type="component" value="Unassembled WGS sequence"/>
</dbReference>
<dbReference type="AlphaFoldDB" id="A0A8X6I5E5"/>
<evidence type="ECO:0000256" key="1">
    <source>
        <dbReference type="SAM" id="Phobius"/>
    </source>
</evidence>
<organism evidence="2 3">
    <name type="scientific">Nephila pilipes</name>
    <name type="common">Giant wood spider</name>
    <name type="synonym">Nephila maculata</name>
    <dbReference type="NCBI Taxonomy" id="299642"/>
    <lineage>
        <taxon>Eukaryota</taxon>
        <taxon>Metazoa</taxon>
        <taxon>Ecdysozoa</taxon>
        <taxon>Arthropoda</taxon>
        <taxon>Chelicerata</taxon>
        <taxon>Arachnida</taxon>
        <taxon>Araneae</taxon>
        <taxon>Araneomorphae</taxon>
        <taxon>Entelegynae</taxon>
        <taxon>Araneoidea</taxon>
        <taxon>Nephilidae</taxon>
        <taxon>Nephila</taxon>
    </lineage>
</organism>
<dbReference type="EMBL" id="BMAW01041948">
    <property type="protein sequence ID" value="GFS31600.1"/>
    <property type="molecule type" value="Genomic_DNA"/>
</dbReference>
<gene>
    <name evidence="2" type="primary">AVEN_261799_1</name>
    <name evidence="2" type="ORF">NPIL_31111</name>
</gene>
<keyword evidence="3" id="KW-1185">Reference proteome</keyword>
<feature type="transmembrane region" description="Helical" evidence="1">
    <location>
        <begin position="129"/>
        <end position="145"/>
    </location>
</feature>
<dbReference type="OrthoDB" id="6419326at2759"/>
<evidence type="ECO:0000313" key="2">
    <source>
        <dbReference type="EMBL" id="GFS31600.1"/>
    </source>
</evidence>
<name>A0A8X6I5E5_NEPPI</name>
<accession>A0A8X6I5E5</accession>
<comment type="caution">
    <text evidence="2">The sequence shown here is derived from an EMBL/GenBank/DDBJ whole genome shotgun (WGS) entry which is preliminary data.</text>
</comment>
<protein>
    <submittedName>
        <fullName evidence="2">Uncharacterized protein</fullName>
    </submittedName>
</protein>
<keyword evidence="1" id="KW-0472">Membrane</keyword>
<reference evidence="2" key="1">
    <citation type="submission" date="2020-08" db="EMBL/GenBank/DDBJ databases">
        <title>Multicomponent nature underlies the extraordinary mechanical properties of spider dragline silk.</title>
        <authorList>
            <person name="Kono N."/>
            <person name="Nakamura H."/>
            <person name="Mori M."/>
            <person name="Yoshida Y."/>
            <person name="Ohtoshi R."/>
            <person name="Malay A.D."/>
            <person name="Moran D.A.P."/>
            <person name="Tomita M."/>
            <person name="Numata K."/>
            <person name="Arakawa K."/>
        </authorList>
    </citation>
    <scope>NUCLEOTIDE SEQUENCE</scope>
</reference>
<evidence type="ECO:0000313" key="3">
    <source>
        <dbReference type="Proteomes" id="UP000887013"/>
    </source>
</evidence>
<sequence length="293" mass="34835">MSHKSHVRPEDRVRSIIRHIDNVNFTASDCEIHPKKPCLLLLNNFNQDRFHCLYASRSTVWKSYTINQSCDLPEHFYEMIEMHKLLGSEYVLQFAGHFRESSGYTIGMFRQPIQLYAPRKIQRSVFKETVYALVVFFCAVCYQLGGTVPDLKQFLFLYTDQHPVLCDMGDYNVENRVRLKGHKPHLNEKKWRRVMQKKTLRDVIRYLKLEFKLFFQQKKKKGKRCILDETEEGFDTETHQLLCQSGHKSLIQVLEEFCHLMPNYHIRNHVVGDWVARLGNPETQEEDYEEIML</sequence>